<dbReference type="EMBL" id="JADEXG010000002">
    <property type="protein sequence ID" value="MBE9075898.1"/>
    <property type="molecule type" value="Genomic_DNA"/>
</dbReference>
<dbReference type="AlphaFoldDB" id="A0A8J7AEG6"/>
<gene>
    <name evidence="1" type="primary">phnH</name>
    <name evidence="1" type="ORF">IQ241_01065</name>
</gene>
<reference evidence="1" key="1">
    <citation type="submission" date="2020-10" db="EMBL/GenBank/DDBJ databases">
        <authorList>
            <person name="Castelo-Branco R."/>
            <person name="Eusebio N."/>
            <person name="Adriana R."/>
            <person name="Vieira A."/>
            <person name="Brugerolle De Fraissinette N."/>
            <person name="Rezende De Castro R."/>
            <person name="Schneider M.P."/>
            <person name="Vasconcelos V."/>
            <person name="Leao P.N."/>
        </authorList>
    </citation>
    <scope>NUCLEOTIDE SEQUENCE</scope>
    <source>
        <strain evidence="1">LEGE 07310</strain>
    </source>
</reference>
<keyword evidence="2" id="KW-1185">Reference proteome</keyword>
<protein>
    <submittedName>
        <fullName evidence="1">Phosphonate C-P lyase system protein PhnH</fullName>
    </submittedName>
</protein>
<dbReference type="Proteomes" id="UP000636505">
    <property type="component" value="Unassembled WGS sequence"/>
</dbReference>
<keyword evidence="1" id="KW-0456">Lyase</keyword>
<sequence length="197" mass="21863">MMQTTQLPGFRYPVYDAQKTFRALLDAIARPGTLYPIPAKLQPPAGLTPACALASLTLLDLETRVWLPPDWPAEVEAWLRFHTGCSFVAETKSADFALLNANQVQLNAFSRGTTTDPETSATLLIQVADFSSGPKVELRGPGIQTREEIRPAISAQFWQQWQRYQDYPLGIDVFLFTADGVLGLPRSVNVELAQEVR</sequence>
<dbReference type="Gene3D" id="3.40.50.11310">
    <property type="entry name" value="Bacterial phosphonate metabolism protein PhnH"/>
    <property type="match status" value="1"/>
</dbReference>
<accession>A0A8J7AEG6</accession>
<evidence type="ECO:0000313" key="2">
    <source>
        <dbReference type="Proteomes" id="UP000636505"/>
    </source>
</evidence>
<organism evidence="1 2">
    <name type="scientific">Vasconcelosia minhoensis LEGE 07310</name>
    <dbReference type="NCBI Taxonomy" id="915328"/>
    <lineage>
        <taxon>Bacteria</taxon>
        <taxon>Bacillati</taxon>
        <taxon>Cyanobacteriota</taxon>
        <taxon>Cyanophyceae</taxon>
        <taxon>Nodosilineales</taxon>
        <taxon>Cymatolegaceae</taxon>
        <taxon>Vasconcelosia</taxon>
        <taxon>Vasconcelosia minhoensis</taxon>
    </lineage>
</organism>
<dbReference type="InterPro" id="IPR008772">
    <property type="entry name" value="Phosphonate_metab_PhnH"/>
</dbReference>
<dbReference type="PIRSF" id="PIRSF020680">
    <property type="entry name" value="PhnH"/>
    <property type="match status" value="1"/>
</dbReference>
<name>A0A8J7AEG6_9CYAN</name>
<dbReference type="NCBIfam" id="TIGR03292">
    <property type="entry name" value="PhnH_redo"/>
    <property type="match status" value="1"/>
</dbReference>
<comment type="caution">
    <text evidence="1">The sequence shown here is derived from an EMBL/GenBank/DDBJ whole genome shotgun (WGS) entry which is preliminary data.</text>
</comment>
<dbReference type="InterPro" id="IPR038058">
    <property type="entry name" value="PhnH-like_sp"/>
</dbReference>
<dbReference type="GO" id="GO:0019634">
    <property type="term" value="P:organic phosphonate metabolic process"/>
    <property type="evidence" value="ECO:0007669"/>
    <property type="project" value="InterPro"/>
</dbReference>
<dbReference type="Pfam" id="PF05845">
    <property type="entry name" value="PhnH"/>
    <property type="match status" value="1"/>
</dbReference>
<dbReference type="GO" id="GO:0016829">
    <property type="term" value="F:lyase activity"/>
    <property type="evidence" value="ECO:0007669"/>
    <property type="project" value="UniProtKB-KW"/>
</dbReference>
<proteinExistence type="predicted"/>
<evidence type="ECO:0000313" key="1">
    <source>
        <dbReference type="EMBL" id="MBE9075898.1"/>
    </source>
</evidence>
<dbReference type="SUPFAM" id="SSF159709">
    <property type="entry name" value="PhnH-like"/>
    <property type="match status" value="1"/>
</dbReference>